<dbReference type="PANTHER" id="PTHR24208:SF105">
    <property type="entry name" value="DLIM1"/>
    <property type="match status" value="1"/>
</dbReference>
<feature type="domain" description="LIM zinc-binding" evidence="10">
    <location>
        <begin position="64"/>
        <end position="127"/>
    </location>
</feature>
<dbReference type="STRING" id="6832.A0A553NZD6"/>
<comment type="subcellular location">
    <subcellularLocation>
        <location evidence="1">Nucleus</location>
    </subcellularLocation>
</comment>
<evidence type="ECO:0000256" key="7">
    <source>
        <dbReference type="ARBA" id="ARBA00023155"/>
    </source>
</evidence>
<dbReference type="GO" id="GO:0000977">
    <property type="term" value="F:RNA polymerase II transcription regulatory region sequence-specific DNA binding"/>
    <property type="evidence" value="ECO:0007669"/>
    <property type="project" value="TreeGrafter"/>
</dbReference>
<dbReference type="Proteomes" id="UP000318571">
    <property type="component" value="Chromosome 9"/>
</dbReference>
<evidence type="ECO:0000256" key="5">
    <source>
        <dbReference type="ARBA" id="ARBA00023038"/>
    </source>
</evidence>
<dbReference type="GO" id="GO:0005634">
    <property type="term" value="C:nucleus"/>
    <property type="evidence" value="ECO:0007669"/>
    <property type="project" value="UniProtKB-SubCell"/>
</dbReference>
<dbReference type="GO" id="GO:0046872">
    <property type="term" value="F:metal ion binding"/>
    <property type="evidence" value="ECO:0007669"/>
    <property type="project" value="UniProtKB-KW"/>
</dbReference>
<sequence>MMAVECAGCSRPILDRFLLHFLDKTWHSSCVKCQICRKLLDEKCFYREGKIYCREDFYRCFGPKCAGCGEGIVPQDYVRKARDKVYHLRCFACSMCSKQLSTGEVLYLQPGDDTLLCKDDYLKHHQGKTRNHLKIKQDTY</sequence>
<evidence type="ECO:0000256" key="6">
    <source>
        <dbReference type="ARBA" id="ARBA00023125"/>
    </source>
</evidence>
<dbReference type="Gene3D" id="2.10.110.10">
    <property type="entry name" value="Cysteine Rich Protein"/>
    <property type="match status" value="2"/>
</dbReference>
<dbReference type="OMA" id="MAICAGC"/>
<evidence type="ECO:0000256" key="2">
    <source>
        <dbReference type="ARBA" id="ARBA00022723"/>
    </source>
</evidence>
<evidence type="ECO:0000256" key="3">
    <source>
        <dbReference type="ARBA" id="ARBA00022737"/>
    </source>
</evidence>
<dbReference type="FunFam" id="2.10.110.10:FF:000006">
    <property type="entry name" value="LIM homeobox transcription factor 1-beta"/>
    <property type="match status" value="1"/>
</dbReference>
<protein>
    <recommendedName>
        <fullName evidence="10">LIM zinc-binding domain-containing protein</fullName>
    </recommendedName>
</protein>
<dbReference type="SMART" id="SM00132">
    <property type="entry name" value="LIM"/>
    <property type="match status" value="2"/>
</dbReference>
<dbReference type="InterPro" id="IPR050453">
    <property type="entry name" value="LIM_Homeobox_TF"/>
</dbReference>
<evidence type="ECO:0000259" key="10">
    <source>
        <dbReference type="PROSITE" id="PS50023"/>
    </source>
</evidence>
<reference evidence="11 12" key="1">
    <citation type="journal article" date="2018" name="Nat. Ecol. Evol.">
        <title>Genomic signatures of mitonuclear coevolution across populations of Tigriopus californicus.</title>
        <authorList>
            <person name="Barreto F.S."/>
            <person name="Watson E.T."/>
            <person name="Lima T.G."/>
            <person name="Willett C.S."/>
            <person name="Edmands S."/>
            <person name="Li W."/>
            <person name="Burton R.S."/>
        </authorList>
    </citation>
    <scope>NUCLEOTIDE SEQUENCE [LARGE SCALE GENOMIC DNA]</scope>
    <source>
        <strain evidence="11 12">San Diego</strain>
    </source>
</reference>
<keyword evidence="12" id="KW-1185">Reference proteome</keyword>
<keyword evidence="4 9" id="KW-0862">Zinc</keyword>
<dbReference type="GO" id="GO:0030182">
    <property type="term" value="P:neuron differentiation"/>
    <property type="evidence" value="ECO:0007669"/>
    <property type="project" value="TreeGrafter"/>
</dbReference>
<dbReference type="PANTHER" id="PTHR24208">
    <property type="entry name" value="LIM/HOMEOBOX PROTEIN LHX"/>
    <property type="match status" value="1"/>
</dbReference>
<dbReference type="GO" id="GO:0000981">
    <property type="term" value="F:DNA-binding transcription factor activity, RNA polymerase II-specific"/>
    <property type="evidence" value="ECO:0007669"/>
    <property type="project" value="TreeGrafter"/>
</dbReference>
<name>A0A553NZD6_TIGCA</name>
<dbReference type="EMBL" id="VCGU01000009">
    <property type="protein sequence ID" value="TRY70787.1"/>
    <property type="molecule type" value="Genomic_DNA"/>
</dbReference>
<evidence type="ECO:0000313" key="11">
    <source>
        <dbReference type="EMBL" id="TRY70787.1"/>
    </source>
</evidence>
<evidence type="ECO:0000256" key="8">
    <source>
        <dbReference type="ARBA" id="ARBA00023242"/>
    </source>
</evidence>
<dbReference type="PROSITE" id="PS50023">
    <property type="entry name" value="LIM_DOMAIN_2"/>
    <property type="match status" value="2"/>
</dbReference>
<dbReference type="Pfam" id="PF00412">
    <property type="entry name" value="LIM"/>
    <property type="match status" value="2"/>
</dbReference>
<proteinExistence type="predicted"/>
<accession>A0A553NZD6</accession>
<feature type="domain" description="LIM zinc-binding" evidence="10">
    <location>
        <begin position="4"/>
        <end position="63"/>
    </location>
</feature>
<evidence type="ECO:0000256" key="1">
    <source>
        <dbReference type="ARBA" id="ARBA00004123"/>
    </source>
</evidence>
<dbReference type="SUPFAM" id="SSF57716">
    <property type="entry name" value="Glucocorticoid receptor-like (DNA-binding domain)"/>
    <property type="match status" value="2"/>
</dbReference>
<dbReference type="AlphaFoldDB" id="A0A553NZD6"/>
<keyword evidence="3" id="KW-0677">Repeat</keyword>
<keyword evidence="5 9" id="KW-0440">LIM domain</keyword>
<dbReference type="InterPro" id="IPR001781">
    <property type="entry name" value="Znf_LIM"/>
</dbReference>
<evidence type="ECO:0000256" key="9">
    <source>
        <dbReference type="PROSITE-ProRule" id="PRU00125"/>
    </source>
</evidence>
<organism evidence="11 12">
    <name type="scientific">Tigriopus californicus</name>
    <name type="common">Marine copepod</name>
    <dbReference type="NCBI Taxonomy" id="6832"/>
    <lineage>
        <taxon>Eukaryota</taxon>
        <taxon>Metazoa</taxon>
        <taxon>Ecdysozoa</taxon>
        <taxon>Arthropoda</taxon>
        <taxon>Crustacea</taxon>
        <taxon>Multicrustacea</taxon>
        <taxon>Hexanauplia</taxon>
        <taxon>Copepoda</taxon>
        <taxon>Harpacticoida</taxon>
        <taxon>Harpacticidae</taxon>
        <taxon>Tigriopus</taxon>
    </lineage>
</organism>
<keyword evidence="8" id="KW-0539">Nucleus</keyword>
<gene>
    <name evidence="11" type="ORF">TCAL_02808</name>
</gene>
<evidence type="ECO:0000313" key="12">
    <source>
        <dbReference type="Proteomes" id="UP000318571"/>
    </source>
</evidence>
<dbReference type="PROSITE" id="PS00478">
    <property type="entry name" value="LIM_DOMAIN_1"/>
    <property type="match status" value="2"/>
</dbReference>
<keyword evidence="6" id="KW-0238">DNA-binding</keyword>
<keyword evidence="2 9" id="KW-0479">Metal-binding</keyword>
<comment type="caution">
    <text evidence="11">The sequence shown here is derived from an EMBL/GenBank/DDBJ whole genome shotgun (WGS) entry which is preliminary data.</text>
</comment>
<evidence type="ECO:0000256" key="4">
    <source>
        <dbReference type="ARBA" id="ARBA00022833"/>
    </source>
</evidence>
<keyword evidence="7" id="KW-0371">Homeobox</keyword>